<sequence>MNTIFVIGLSNKTYSFVIPKKGFQDYTVSKLRCEVAIKCGIQEEHQRLLYVGKELQNIRQEKKMTIVDYGISDQCTIMLVTRLPGGYNRKYY</sequence>
<dbReference type="PROSITE" id="PS50053">
    <property type="entry name" value="UBIQUITIN_2"/>
    <property type="match status" value="1"/>
</dbReference>
<dbReference type="InterPro" id="IPR029071">
    <property type="entry name" value="Ubiquitin-like_domsf"/>
</dbReference>
<organism evidence="2 3">
    <name type="scientific">Oopsacas minuta</name>
    <dbReference type="NCBI Taxonomy" id="111878"/>
    <lineage>
        <taxon>Eukaryota</taxon>
        <taxon>Metazoa</taxon>
        <taxon>Porifera</taxon>
        <taxon>Hexactinellida</taxon>
        <taxon>Hexasterophora</taxon>
        <taxon>Lyssacinosida</taxon>
        <taxon>Leucopsacidae</taxon>
        <taxon>Oopsacas</taxon>
    </lineage>
</organism>
<gene>
    <name evidence="2" type="ORF">LOD99_8475</name>
</gene>
<dbReference type="EMBL" id="JAKMXF010000336">
    <property type="protein sequence ID" value="KAI6647888.1"/>
    <property type="molecule type" value="Genomic_DNA"/>
</dbReference>
<evidence type="ECO:0000313" key="3">
    <source>
        <dbReference type="Proteomes" id="UP001165289"/>
    </source>
</evidence>
<dbReference type="Pfam" id="PF00240">
    <property type="entry name" value="ubiquitin"/>
    <property type="match status" value="1"/>
</dbReference>
<feature type="domain" description="Ubiquitin-like" evidence="1">
    <location>
        <begin position="27"/>
        <end position="86"/>
    </location>
</feature>
<proteinExistence type="predicted"/>
<dbReference type="InterPro" id="IPR000626">
    <property type="entry name" value="Ubiquitin-like_dom"/>
</dbReference>
<keyword evidence="3" id="KW-1185">Reference proteome</keyword>
<evidence type="ECO:0000313" key="2">
    <source>
        <dbReference type="EMBL" id="KAI6647888.1"/>
    </source>
</evidence>
<dbReference type="SUPFAM" id="SSF54236">
    <property type="entry name" value="Ubiquitin-like"/>
    <property type="match status" value="1"/>
</dbReference>
<dbReference type="CDD" id="cd17039">
    <property type="entry name" value="Ubl_ubiquitin_like"/>
    <property type="match status" value="1"/>
</dbReference>
<dbReference type="Gene3D" id="3.10.20.90">
    <property type="entry name" value="Phosphatidylinositol 3-kinase Catalytic Subunit, Chain A, domain 1"/>
    <property type="match status" value="1"/>
</dbReference>
<evidence type="ECO:0000259" key="1">
    <source>
        <dbReference type="PROSITE" id="PS50053"/>
    </source>
</evidence>
<accession>A0AAV7JGT8</accession>
<reference evidence="2 3" key="1">
    <citation type="journal article" date="2023" name="BMC Biol.">
        <title>The compact genome of the sponge Oopsacas minuta (Hexactinellida) is lacking key metazoan core genes.</title>
        <authorList>
            <person name="Santini S."/>
            <person name="Schenkelaars Q."/>
            <person name="Jourda C."/>
            <person name="Duchesne M."/>
            <person name="Belahbib H."/>
            <person name="Rocher C."/>
            <person name="Selva M."/>
            <person name="Riesgo A."/>
            <person name="Vervoort M."/>
            <person name="Leys S.P."/>
            <person name="Kodjabachian L."/>
            <person name="Le Bivic A."/>
            <person name="Borchiellini C."/>
            <person name="Claverie J.M."/>
            <person name="Renard E."/>
        </authorList>
    </citation>
    <scope>NUCLEOTIDE SEQUENCE [LARGE SCALE GENOMIC DNA]</scope>
    <source>
        <strain evidence="2">SPO-2</strain>
    </source>
</reference>
<comment type="caution">
    <text evidence="2">The sequence shown here is derived from an EMBL/GenBank/DDBJ whole genome shotgun (WGS) entry which is preliminary data.</text>
</comment>
<name>A0AAV7JGT8_9METZ</name>
<protein>
    <recommendedName>
        <fullName evidence="1">Ubiquitin-like domain-containing protein</fullName>
    </recommendedName>
</protein>
<dbReference type="AlphaFoldDB" id="A0AAV7JGT8"/>
<dbReference type="Proteomes" id="UP001165289">
    <property type="component" value="Unassembled WGS sequence"/>
</dbReference>